<feature type="compositionally biased region" description="Pro residues" evidence="2">
    <location>
        <begin position="418"/>
        <end position="437"/>
    </location>
</feature>
<dbReference type="PANTHER" id="PTHR43918:SF12">
    <property type="entry name" value="ACETYLCHOLINESTERASE 1"/>
    <property type="match status" value="1"/>
</dbReference>
<feature type="domain" description="Carboxylesterase type B" evidence="3">
    <location>
        <begin position="28"/>
        <end position="302"/>
    </location>
</feature>
<dbReference type="PANTHER" id="PTHR43918">
    <property type="entry name" value="ACETYLCHOLINESTERASE"/>
    <property type="match status" value="1"/>
</dbReference>
<dbReference type="Proteomes" id="UP001596241">
    <property type="component" value="Unassembled WGS sequence"/>
</dbReference>
<accession>A0ABW1FNH2</accession>
<feature type="region of interest" description="Disordered" evidence="2">
    <location>
        <begin position="403"/>
        <end position="444"/>
    </location>
</feature>
<dbReference type="InterPro" id="IPR002018">
    <property type="entry name" value="CarbesteraseB"/>
</dbReference>
<dbReference type="Gene3D" id="3.40.50.1820">
    <property type="entry name" value="alpha/beta hydrolase"/>
    <property type="match status" value="2"/>
</dbReference>
<comment type="caution">
    <text evidence="4">The sequence shown here is derived from an EMBL/GenBank/DDBJ whole genome shotgun (WGS) entry which is preliminary data.</text>
</comment>
<name>A0ABW1FNH2_9ACTN</name>
<evidence type="ECO:0000313" key="5">
    <source>
        <dbReference type="Proteomes" id="UP001596241"/>
    </source>
</evidence>
<dbReference type="SUPFAM" id="SSF53474">
    <property type="entry name" value="alpha/beta-Hydrolases"/>
    <property type="match status" value="1"/>
</dbReference>
<keyword evidence="5" id="KW-1185">Reference proteome</keyword>
<dbReference type="InterPro" id="IPR029058">
    <property type="entry name" value="AB_hydrolase_fold"/>
</dbReference>
<gene>
    <name evidence="4" type="ORF">ACFP3M_19875</name>
</gene>
<evidence type="ECO:0000259" key="3">
    <source>
        <dbReference type="Pfam" id="PF00135"/>
    </source>
</evidence>
<dbReference type="InterPro" id="IPR050654">
    <property type="entry name" value="AChE-related_enzymes"/>
</dbReference>
<dbReference type="Pfam" id="PF00135">
    <property type="entry name" value="COesterase"/>
    <property type="match status" value="1"/>
</dbReference>
<proteinExistence type="predicted"/>
<keyword evidence="1" id="KW-0378">Hydrolase</keyword>
<dbReference type="EMBL" id="JBHSPW010000009">
    <property type="protein sequence ID" value="MFC5895063.1"/>
    <property type="molecule type" value="Genomic_DNA"/>
</dbReference>
<evidence type="ECO:0000256" key="2">
    <source>
        <dbReference type="SAM" id="MobiDB-lite"/>
    </source>
</evidence>
<reference evidence="5" key="1">
    <citation type="journal article" date="2019" name="Int. J. Syst. Evol. Microbiol.">
        <title>The Global Catalogue of Microorganisms (GCM) 10K type strain sequencing project: providing services to taxonomists for standard genome sequencing and annotation.</title>
        <authorList>
            <consortium name="The Broad Institute Genomics Platform"/>
            <consortium name="The Broad Institute Genome Sequencing Center for Infectious Disease"/>
            <person name="Wu L."/>
            <person name="Ma J."/>
        </authorList>
    </citation>
    <scope>NUCLEOTIDE SEQUENCE [LARGE SCALE GENOMIC DNA]</scope>
    <source>
        <strain evidence="5">CGMCC 1.15809</strain>
    </source>
</reference>
<evidence type="ECO:0000313" key="4">
    <source>
        <dbReference type="EMBL" id="MFC5895063.1"/>
    </source>
</evidence>
<protein>
    <submittedName>
        <fullName evidence="4">Carboxylesterase family protein</fullName>
    </submittedName>
</protein>
<organism evidence="4 5">
    <name type="scientific">Streptomyces ramulosus</name>
    <dbReference type="NCBI Taxonomy" id="47762"/>
    <lineage>
        <taxon>Bacteria</taxon>
        <taxon>Bacillati</taxon>
        <taxon>Actinomycetota</taxon>
        <taxon>Actinomycetes</taxon>
        <taxon>Kitasatosporales</taxon>
        <taxon>Streptomycetaceae</taxon>
        <taxon>Streptomyces</taxon>
    </lineage>
</organism>
<feature type="region of interest" description="Disordered" evidence="2">
    <location>
        <begin position="1"/>
        <end position="21"/>
    </location>
</feature>
<dbReference type="RefSeq" id="WP_345077554.1">
    <property type="nucleotide sequence ID" value="NZ_BAAAWG010000002.1"/>
</dbReference>
<evidence type="ECO:0000256" key="1">
    <source>
        <dbReference type="ARBA" id="ARBA00022801"/>
    </source>
</evidence>
<sequence length="444" mass="45193">MTSASGRVVDVPTDRGSVPVRRTGPLRYATAARFRPPVRTPAGADVPVAGAMCPQPPSRLAAVMGPARNPPPDEDCLHLNITAPAAPAAPRPVLVFLHGGGFSSGSGLLDWYDGARLSAEGDLVVVSVNYRLGPLGFLHHQDTAPGNLGLLDQLAALRWVAENIARHGGDPAQVTVAGQSAGAISLALLLRHPDTPGLLRRAVLQSPVLGPAQTTPAEADADGAAFLAALDDDPFTAGPDALLAASAAAAESAAERTGSRVAPAFAPVVGADPVPATPPATGLAAVDLLVGWAREELTAFGLTRPDARAAEGPAFAAPITEFTAWAASAGARVTTYHLDWTPEGSPFGAVHCLELPLLLGDEAAWRDAPMLGNVPWADVDAFGRALRSAWTAFVRTGEVDPEATAGYPVTWGRAPEPGAGPVPVPVPGPGAPSPSQPPSDGSAA</sequence>